<name>A0A7R9DLT4_TIMPO</name>
<evidence type="ECO:0008006" key="2">
    <source>
        <dbReference type="Google" id="ProtNLM"/>
    </source>
</evidence>
<accession>A0A7R9DLT4</accession>
<protein>
    <recommendedName>
        <fullName evidence="2">Transposase</fullName>
    </recommendedName>
</protein>
<dbReference type="AlphaFoldDB" id="A0A7R9DLT4"/>
<dbReference type="EMBL" id="OD012489">
    <property type="protein sequence ID" value="CAD7417012.1"/>
    <property type="molecule type" value="Genomic_DNA"/>
</dbReference>
<gene>
    <name evidence="1" type="ORF">TPSB3V08_LOCUS11461</name>
</gene>
<reference evidence="1" key="1">
    <citation type="submission" date="2020-11" db="EMBL/GenBank/DDBJ databases">
        <authorList>
            <person name="Tran Van P."/>
        </authorList>
    </citation>
    <scope>NUCLEOTIDE SEQUENCE</scope>
</reference>
<evidence type="ECO:0000313" key="1">
    <source>
        <dbReference type="EMBL" id="CAD7417012.1"/>
    </source>
</evidence>
<proteinExistence type="predicted"/>
<organism evidence="1">
    <name type="scientific">Timema poppense</name>
    <name type="common">Walking stick</name>
    <dbReference type="NCBI Taxonomy" id="170557"/>
    <lineage>
        <taxon>Eukaryota</taxon>
        <taxon>Metazoa</taxon>
        <taxon>Ecdysozoa</taxon>
        <taxon>Arthropoda</taxon>
        <taxon>Hexapoda</taxon>
        <taxon>Insecta</taxon>
        <taxon>Pterygota</taxon>
        <taxon>Neoptera</taxon>
        <taxon>Polyneoptera</taxon>
        <taxon>Phasmatodea</taxon>
        <taxon>Timematodea</taxon>
        <taxon>Timematoidea</taxon>
        <taxon>Timematidae</taxon>
        <taxon>Timema</taxon>
    </lineage>
</organism>
<sequence>MHVSNLICFDTTKENVLVHIQQFSATKSSFNNPHDDSREVFMFADTSHILKLSRNYYIDKGFTTS</sequence>